<dbReference type="OrthoDB" id="3896938at2"/>
<keyword evidence="3" id="KW-1185">Reference proteome</keyword>
<dbReference type="EMBL" id="FOJG01000001">
    <property type="protein sequence ID" value="SEW10854.1"/>
    <property type="molecule type" value="Genomic_DNA"/>
</dbReference>
<keyword evidence="2" id="KW-0808">Transferase</keyword>
<dbReference type="AlphaFoldDB" id="A0A1I0P9G6"/>
<sequence>MQPIVKKILKKTALPVYLQLRGFYYRGTNVSCPCCEQSFSRFLPIGVDQRPGMCPRCRSNERDRALWLYMQRTPDFIRAGKRLLHIGPEAIFYRYFKELKGLDYVPADKFAPSFERTYPGDTIYLDIVHMPEMADDSFDVILCSHVLEYIKEDRKAISELFRVLKPGGIALIQVPIKPGLKVTHEDDSITSPEQRALVYGDPGHIRYYGEDYARKLIEAGFETIFIPFRKLFSAKDIQEYGLVGTDDFQLVRKRS</sequence>
<keyword evidence="2" id="KW-0489">Methyltransferase</keyword>
<proteinExistence type="predicted"/>
<accession>A0A1I0P9G6</accession>
<dbReference type="Gene3D" id="3.40.50.150">
    <property type="entry name" value="Vaccinia Virus protein VP39"/>
    <property type="match status" value="1"/>
</dbReference>
<dbReference type="InterPro" id="IPR029063">
    <property type="entry name" value="SAM-dependent_MTases_sf"/>
</dbReference>
<dbReference type="CDD" id="cd02440">
    <property type="entry name" value="AdoMet_MTases"/>
    <property type="match status" value="1"/>
</dbReference>
<name>A0A1I0P9G6_9BACT</name>
<dbReference type="GO" id="GO:0032259">
    <property type="term" value="P:methylation"/>
    <property type="evidence" value="ECO:0007669"/>
    <property type="project" value="UniProtKB-KW"/>
</dbReference>
<dbReference type="InterPro" id="IPR013216">
    <property type="entry name" value="Methyltransf_11"/>
</dbReference>
<organism evidence="2 3">
    <name type="scientific">Chitinophaga arvensicola</name>
    <dbReference type="NCBI Taxonomy" id="29529"/>
    <lineage>
        <taxon>Bacteria</taxon>
        <taxon>Pseudomonadati</taxon>
        <taxon>Bacteroidota</taxon>
        <taxon>Chitinophagia</taxon>
        <taxon>Chitinophagales</taxon>
        <taxon>Chitinophagaceae</taxon>
        <taxon>Chitinophaga</taxon>
    </lineage>
</organism>
<feature type="domain" description="Methyltransferase type 11" evidence="1">
    <location>
        <begin position="95"/>
        <end position="172"/>
    </location>
</feature>
<protein>
    <submittedName>
        <fullName evidence="2">Methyltransferase domain-containing protein</fullName>
    </submittedName>
</protein>
<evidence type="ECO:0000313" key="2">
    <source>
        <dbReference type="EMBL" id="SEW10854.1"/>
    </source>
</evidence>
<reference evidence="3" key="1">
    <citation type="submission" date="2016-10" db="EMBL/GenBank/DDBJ databases">
        <authorList>
            <person name="Varghese N."/>
            <person name="Submissions S."/>
        </authorList>
    </citation>
    <scope>NUCLEOTIDE SEQUENCE [LARGE SCALE GENOMIC DNA]</scope>
    <source>
        <strain evidence="3">DSM 3695</strain>
    </source>
</reference>
<dbReference type="GO" id="GO:0008757">
    <property type="term" value="F:S-adenosylmethionine-dependent methyltransferase activity"/>
    <property type="evidence" value="ECO:0007669"/>
    <property type="project" value="InterPro"/>
</dbReference>
<dbReference type="Proteomes" id="UP000199310">
    <property type="component" value="Unassembled WGS sequence"/>
</dbReference>
<evidence type="ECO:0000313" key="3">
    <source>
        <dbReference type="Proteomes" id="UP000199310"/>
    </source>
</evidence>
<dbReference type="Pfam" id="PF08241">
    <property type="entry name" value="Methyltransf_11"/>
    <property type="match status" value="1"/>
</dbReference>
<dbReference type="SUPFAM" id="SSF53335">
    <property type="entry name" value="S-adenosyl-L-methionine-dependent methyltransferases"/>
    <property type="match status" value="1"/>
</dbReference>
<evidence type="ECO:0000259" key="1">
    <source>
        <dbReference type="Pfam" id="PF08241"/>
    </source>
</evidence>
<gene>
    <name evidence="2" type="ORF">SAMN04488122_0638</name>
</gene>
<dbReference type="RefSeq" id="WP_089890451.1">
    <property type="nucleotide sequence ID" value="NZ_FOJG01000001.1"/>
</dbReference>
<dbReference type="STRING" id="29529.SAMN04488122_0638"/>